<dbReference type="PANTHER" id="PTHR19959:SF119">
    <property type="entry name" value="FUNGAL LIPASE-LIKE DOMAIN-CONTAINING PROTEIN"/>
    <property type="match status" value="1"/>
</dbReference>
<dbReference type="AlphaFoldDB" id="A0A5C3MK39"/>
<evidence type="ECO:0000313" key="5">
    <source>
        <dbReference type="Proteomes" id="UP000308652"/>
    </source>
</evidence>
<sequence>MKYYQESRNLTDLDQAIVLLEEAQRTTSPDNHEMISMFLNDLGRALFNRFKRLGTMPDLHKSIEVQKESLELVKTSSRFLYVNHLVEYVLARFEQLGHIDDINTAILFTQEAIKDIPDENSEKPAYMNNLGNAYLKRFRYQGNIDDMNAAIELVEKAVQLTSDDDPNKPARLNGLANSLLSRFERKGNQADIERAIIIAESAVRLCPENHPNQSLYINGLASMLLMSHESFDKIEDLQKAIVLYQKAHDIAQNEDPDKAKYANNLGNSFLALFEANDEIEDFERALSMFQKAIDLLPEVHPDRSTYMSNMGNAFMSKFNSFEEPEDITKAISIKENALALLSKDHSNRAIYLYSLGNIYIQEFEISGNLDSIEKATIYLEEATQLLPNDHTKKNRYFDCLGGALLYKFRNLGHEQDIIRSIEMREKSVKLTPVGHFNRAFHVSHLGSSILGRFEYFGNVEDIIKSIPLLQEAVDLTFNGHPHKPVFLTNLGTAYFNYFDRLGDINHLQSSIYFYQEAVRLTPSFLSDKAGYLCNLGDGLAHRFHALGDISDINTAIKLLMEAVALTPDGNANKPLYINTLGEAHLTRYEQGGNILDLDQSISFKHNAVMLTPDSHPNKCMYLSNLANSYALSARFEKLHDITDLEKSISVGENAVNLTPDENSSKPMYLHNLGTLLLSLYEETENTTAIHKAVQHVSQAALLQVGPPINRFKAAQLWVQCASILNDPSLLEAGAMSVELLPQLAWMGLPVKAQHNELINVKGSWIRHLASEAILQAKHNLAIEWLEQGRSIVWGHLLQLQNPVEELEMVQPILANKLKQLSIGLRKSISNSDYQQASGKGKDILEKDSQRHRQLAIEWDHLVKTIRSTVPNFDGFLLPSKFGQLCKAANDGIVVIINITGQQCDALAICPDRNTVLHIPLPDFKEQEAVEWQNVLANVITKSGRSIEQSKTERAGRPWNAQKLDKADDPDVSLERILAGLWGKVVGPIVEALNLSVVPNNERPHIWWCPTGSLTFLPIHASGIYGIPGSLGNKLTDFAVSSYIPTLNALVNIQKCSQSNDDMKSNFKLLTVSQESAPGYQPLPGTRQELARVRACAGNMPISCLTDSEATVGNVLREISSSSWVHFACHGVQDIENPTDSGLILANGALLKLSEIINLSLPNADLAFLSACQTATGAKDLSEEAVHLAAGMLLAGYKGIVATMWSITDRDAPQVAEDFYKRVFKDGVPDPRNAARALDHAVEKLRDGGAPYLSWVPFIHIGI</sequence>
<dbReference type="InterPro" id="IPR019734">
    <property type="entry name" value="TPR_rpt"/>
</dbReference>
<dbReference type="SMART" id="SM00028">
    <property type="entry name" value="TPR"/>
    <property type="match status" value="4"/>
</dbReference>
<evidence type="ECO:0000256" key="1">
    <source>
        <dbReference type="PROSITE-ProRule" id="PRU00339"/>
    </source>
</evidence>
<keyword evidence="2" id="KW-0175">Coiled coil</keyword>
<dbReference type="SUPFAM" id="SSF81901">
    <property type="entry name" value="HCP-like"/>
    <property type="match status" value="2"/>
</dbReference>
<evidence type="ECO:0000259" key="3">
    <source>
        <dbReference type="Pfam" id="PF12770"/>
    </source>
</evidence>
<reference evidence="4 5" key="1">
    <citation type="journal article" date="2019" name="Nat. Ecol. Evol.">
        <title>Megaphylogeny resolves global patterns of mushroom evolution.</title>
        <authorList>
            <person name="Varga T."/>
            <person name="Krizsan K."/>
            <person name="Foldi C."/>
            <person name="Dima B."/>
            <person name="Sanchez-Garcia M."/>
            <person name="Sanchez-Ramirez S."/>
            <person name="Szollosi G.J."/>
            <person name="Szarkandi J.G."/>
            <person name="Papp V."/>
            <person name="Albert L."/>
            <person name="Andreopoulos W."/>
            <person name="Angelini C."/>
            <person name="Antonin V."/>
            <person name="Barry K.W."/>
            <person name="Bougher N.L."/>
            <person name="Buchanan P."/>
            <person name="Buyck B."/>
            <person name="Bense V."/>
            <person name="Catcheside P."/>
            <person name="Chovatia M."/>
            <person name="Cooper J."/>
            <person name="Damon W."/>
            <person name="Desjardin D."/>
            <person name="Finy P."/>
            <person name="Geml J."/>
            <person name="Haridas S."/>
            <person name="Hughes K."/>
            <person name="Justo A."/>
            <person name="Karasinski D."/>
            <person name="Kautmanova I."/>
            <person name="Kiss B."/>
            <person name="Kocsube S."/>
            <person name="Kotiranta H."/>
            <person name="LaButti K.M."/>
            <person name="Lechner B.E."/>
            <person name="Liimatainen K."/>
            <person name="Lipzen A."/>
            <person name="Lukacs Z."/>
            <person name="Mihaltcheva S."/>
            <person name="Morgado L.N."/>
            <person name="Niskanen T."/>
            <person name="Noordeloos M.E."/>
            <person name="Ohm R.A."/>
            <person name="Ortiz-Santana B."/>
            <person name="Ovrebo C."/>
            <person name="Racz N."/>
            <person name="Riley R."/>
            <person name="Savchenko A."/>
            <person name="Shiryaev A."/>
            <person name="Soop K."/>
            <person name="Spirin V."/>
            <person name="Szebenyi C."/>
            <person name="Tomsovsky M."/>
            <person name="Tulloss R.E."/>
            <person name="Uehling J."/>
            <person name="Grigoriev I.V."/>
            <person name="Vagvolgyi C."/>
            <person name="Papp T."/>
            <person name="Martin F.M."/>
            <person name="Miettinen O."/>
            <person name="Hibbett D.S."/>
            <person name="Nagy L.G."/>
        </authorList>
    </citation>
    <scope>NUCLEOTIDE SEQUENCE [LARGE SCALE GENOMIC DNA]</scope>
    <source>
        <strain evidence="4 5">CBS 166.37</strain>
    </source>
</reference>
<dbReference type="InterPro" id="IPR024983">
    <property type="entry name" value="CHAT_dom"/>
</dbReference>
<dbReference type="EMBL" id="ML213590">
    <property type="protein sequence ID" value="TFK45053.1"/>
    <property type="molecule type" value="Genomic_DNA"/>
</dbReference>
<keyword evidence="5" id="KW-1185">Reference proteome</keyword>
<dbReference type="PROSITE" id="PS50005">
    <property type="entry name" value="TPR"/>
    <property type="match status" value="1"/>
</dbReference>
<evidence type="ECO:0000256" key="2">
    <source>
        <dbReference type="SAM" id="Coils"/>
    </source>
</evidence>
<proteinExistence type="predicted"/>
<keyword evidence="1" id="KW-0802">TPR repeat</keyword>
<dbReference type="Gene3D" id="1.25.40.10">
    <property type="entry name" value="Tetratricopeptide repeat domain"/>
    <property type="match status" value="3"/>
</dbReference>
<accession>A0A5C3MK39</accession>
<dbReference type="Proteomes" id="UP000308652">
    <property type="component" value="Unassembled WGS sequence"/>
</dbReference>
<dbReference type="OrthoDB" id="9991317at2759"/>
<gene>
    <name evidence="4" type="ORF">BDQ12DRAFT_742864</name>
</gene>
<feature type="domain" description="CHAT" evidence="3">
    <location>
        <begin position="977"/>
        <end position="1261"/>
    </location>
</feature>
<feature type="repeat" description="TPR" evidence="1">
    <location>
        <begin position="266"/>
        <end position="299"/>
    </location>
</feature>
<feature type="coiled-coil region" evidence="2">
    <location>
        <begin position="234"/>
        <end position="292"/>
    </location>
</feature>
<dbReference type="InterPro" id="IPR011990">
    <property type="entry name" value="TPR-like_helical_dom_sf"/>
</dbReference>
<evidence type="ECO:0000313" key="4">
    <source>
        <dbReference type="EMBL" id="TFK45053.1"/>
    </source>
</evidence>
<organism evidence="4 5">
    <name type="scientific">Crucibulum laeve</name>
    <dbReference type="NCBI Taxonomy" id="68775"/>
    <lineage>
        <taxon>Eukaryota</taxon>
        <taxon>Fungi</taxon>
        <taxon>Dikarya</taxon>
        <taxon>Basidiomycota</taxon>
        <taxon>Agaricomycotina</taxon>
        <taxon>Agaricomycetes</taxon>
        <taxon>Agaricomycetidae</taxon>
        <taxon>Agaricales</taxon>
        <taxon>Agaricineae</taxon>
        <taxon>Nidulariaceae</taxon>
        <taxon>Crucibulum</taxon>
    </lineage>
</organism>
<dbReference type="PANTHER" id="PTHR19959">
    <property type="entry name" value="KINESIN LIGHT CHAIN"/>
    <property type="match status" value="1"/>
</dbReference>
<protein>
    <submittedName>
        <fullName evidence="4">CHAT domain-containing protein</fullName>
    </submittedName>
</protein>
<dbReference type="Pfam" id="PF12770">
    <property type="entry name" value="CHAT"/>
    <property type="match status" value="1"/>
</dbReference>
<name>A0A5C3MK39_9AGAR</name>
<dbReference type="STRING" id="68775.A0A5C3MK39"/>